<feature type="compositionally biased region" description="Low complexity" evidence="1">
    <location>
        <begin position="427"/>
        <end position="438"/>
    </location>
</feature>
<dbReference type="HOGENOM" id="CLU_032937_0_0_1"/>
<keyword evidence="2" id="KW-0472">Membrane</keyword>
<evidence type="ECO:0000313" key="3">
    <source>
        <dbReference type="EMBL" id="KIM70322.1"/>
    </source>
</evidence>
<feature type="compositionally biased region" description="Low complexity" evidence="1">
    <location>
        <begin position="319"/>
        <end position="330"/>
    </location>
</feature>
<feature type="compositionally biased region" description="Low complexity" evidence="1">
    <location>
        <begin position="172"/>
        <end position="182"/>
    </location>
</feature>
<feature type="region of interest" description="Disordered" evidence="1">
    <location>
        <begin position="152"/>
        <end position="191"/>
    </location>
</feature>
<protein>
    <submittedName>
        <fullName evidence="3">Uncharacterized protein</fullName>
    </submittedName>
</protein>
<dbReference type="EMBL" id="KN822005">
    <property type="protein sequence ID" value="KIM70322.1"/>
    <property type="molecule type" value="Genomic_DNA"/>
</dbReference>
<feature type="compositionally biased region" description="Low complexity" evidence="1">
    <location>
        <begin position="33"/>
        <end position="43"/>
    </location>
</feature>
<dbReference type="Proteomes" id="UP000053989">
    <property type="component" value="Unassembled WGS sequence"/>
</dbReference>
<reference evidence="4" key="2">
    <citation type="submission" date="2015-01" db="EMBL/GenBank/DDBJ databases">
        <title>Evolutionary Origins and Diversification of the Mycorrhizal Mutualists.</title>
        <authorList>
            <consortium name="DOE Joint Genome Institute"/>
            <consortium name="Mycorrhizal Genomics Consortium"/>
            <person name="Kohler A."/>
            <person name="Kuo A."/>
            <person name="Nagy L.G."/>
            <person name="Floudas D."/>
            <person name="Copeland A."/>
            <person name="Barry K.W."/>
            <person name="Cichocki N."/>
            <person name="Veneault-Fourrey C."/>
            <person name="LaButti K."/>
            <person name="Lindquist E.A."/>
            <person name="Lipzen A."/>
            <person name="Lundell T."/>
            <person name="Morin E."/>
            <person name="Murat C."/>
            <person name="Riley R."/>
            <person name="Ohm R."/>
            <person name="Sun H."/>
            <person name="Tunlid A."/>
            <person name="Henrissat B."/>
            <person name="Grigoriev I.V."/>
            <person name="Hibbett D.S."/>
            <person name="Martin F."/>
        </authorList>
    </citation>
    <scope>NUCLEOTIDE SEQUENCE [LARGE SCALE GENOMIC DNA]</scope>
    <source>
        <strain evidence="4">Foug A</strain>
    </source>
</reference>
<keyword evidence="2" id="KW-1133">Transmembrane helix</keyword>
<keyword evidence="4" id="KW-1185">Reference proteome</keyword>
<proteinExistence type="predicted"/>
<dbReference type="AlphaFoldDB" id="A0A0C3AZ98"/>
<feature type="compositionally biased region" description="Polar residues" evidence="1">
    <location>
        <begin position="373"/>
        <end position="387"/>
    </location>
</feature>
<evidence type="ECO:0000256" key="1">
    <source>
        <dbReference type="SAM" id="MobiDB-lite"/>
    </source>
</evidence>
<dbReference type="InParanoid" id="A0A0C3AZ98"/>
<accession>A0A0C3AZ98</accession>
<evidence type="ECO:0000313" key="4">
    <source>
        <dbReference type="Proteomes" id="UP000053989"/>
    </source>
</evidence>
<evidence type="ECO:0000256" key="2">
    <source>
        <dbReference type="SAM" id="Phobius"/>
    </source>
</evidence>
<feature type="compositionally biased region" description="Low complexity" evidence="1">
    <location>
        <begin position="463"/>
        <end position="472"/>
    </location>
</feature>
<name>A0A0C3AZ98_9AGAM</name>
<reference evidence="3 4" key="1">
    <citation type="submission" date="2014-04" db="EMBL/GenBank/DDBJ databases">
        <authorList>
            <consortium name="DOE Joint Genome Institute"/>
            <person name="Kuo A."/>
            <person name="Kohler A."/>
            <person name="Nagy L.G."/>
            <person name="Floudas D."/>
            <person name="Copeland A."/>
            <person name="Barry K.W."/>
            <person name="Cichocki N."/>
            <person name="Veneault-Fourrey C."/>
            <person name="LaButti K."/>
            <person name="Lindquist E.A."/>
            <person name="Lipzen A."/>
            <person name="Lundell T."/>
            <person name="Morin E."/>
            <person name="Murat C."/>
            <person name="Sun H."/>
            <person name="Tunlid A."/>
            <person name="Henrissat B."/>
            <person name="Grigoriev I.V."/>
            <person name="Hibbett D.S."/>
            <person name="Martin F."/>
            <person name="Nordberg H.P."/>
            <person name="Cantor M.N."/>
            <person name="Hua S.X."/>
        </authorList>
    </citation>
    <scope>NUCLEOTIDE SEQUENCE [LARGE SCALE GENOMIC DNA]</scope>
    <source>
        <strain evidence="3 4">Foug A</strain>
    </source>
</reference>
<dbReference type="OrthoDB" id="2756128at2759"/>
<feature type="compositionally biased region" description="Basic residues" evidence="1">
    <location>
        <begin position="266"/>
        <end position="283"/>
    </location>
</feature>
<sequence>MAKPKHADGLGSRGSDTQQPLAHNLTYLRHKGPSSSSSCSASPSPSSAVLSALAIIAASPTVAGNPLPLQSNPPVFLCPSIERDLPSAPQYIPIIPPVPAHVAPSVLVPTPTYHHLTRRIADKYTPGMDNRWRKADEWTLYGSACCSGTPSPSVNDAQSWPSQSSSPPPSSSPVELDVSSLPAGWHQPTSSGSGMDTTIILIISIVLAVLLCAFMIACVCWRRTKKKKRDIEVKLKHKLQADDESEYGDQEKEARNKMQVWARATARWKSHIRQSARRRRKRQATVSRGPRPQSSTSSIRPDESAVSLPRPSRQPSPSPSAAESTAIPTTIDTPQRARFASDSLSQPEASLPPAYKPGLTQRSHSTIHCHANDLNSSSLPSRQNSLLSDPGTPPSISHAEPAPYIPPATGHVATDDKSHLRSLGEQASAPPGSATSTTSEIHAVVLSVPTWDDVSDELEGYPELEPYSPPSSVHIPPNFPPPPSKAMMASSYHEDPGTSMIGPDDDGPLAPSAPPVDHLEIEPSAPSLEDEVSSVTPSSLTFRIPPPSASHGILPSYSP</sequence>
<feature type="transmembrane region" description="Helical" evidence="2">
    <location>
        <begin position="199"/>
        <end position="221"/>
    </location>
</feature>
<gene>
    <name evidence="3" type="ORF">SCLCIDRAFT_12849</name>
</gene>
<organism evidence="3 4">
    <name type="scientific">Scleroderma citrinum Foug A</name>
    <dbReference type="NCBI Taxonomy" id="1036808"/>
    <lineage>
        <taxon>Eukaryota</taxon>
        <taxon>Fungi</taxon>
        <taxon>Dikarya</taxon>
        <taxon>Basidiomycota</taxon>
        <taxon>Agaricomycotina</taxon>
        <taxon>Agaricomycetes</taxon>
        <taxon>Agaricomycetidae</taxon>
        <taxon>Boletales</taxon>
        <taxon>Sclerodermatineae</taxon>
        <taxon>Sclerodermataceae</taxon>
        <taxon>Scleroderma</taxon>
    </lineage>
</organism>
<keyword evidence="2" id="KW-0812">Transmembrane</keyword>
<feature type="region of interest" description="Disordered" evidence="1">
    <location>
        <begin position="266"/>
        <end position="438"/>
    </location>
</feature>
<feature type="region of interest" description="Disordered" evidence="1">
    <location>
        <begin position="1"/>
        <end position="43"/>
    </location>
</feature>
<feature type="region of interest" description="Disordered" evidence="1">
    <location>
        <begin position="459"/>
        <end position="559"/>
    </location>
</feature>